<dbReference type="Pfam" id="PF13396">
    <property type="entry name" value="PLDc_N"/>
    <property type="match status" value="1"/>
</dbReference>
<proteinExistence type="predicted"/>
<evidence type="ECO:0000259" key="7">
    <source>
        <dbReference type="Pfam" id="PF13396"/>
    </source>
</evidence>
<keyword evidence="3 6" id="KW-0812">Transmembrane</keyword>
<keyword evidence="5 6" id="KW-0472">Membrane</keyword>
<feature type="transmembrane region" description="Helical" evidence="6">
    <location>
        <begin position="12"/>
        <end position="33"/>
    </location>
</feature>
<evidence type="ECO:0000256" key="5">
    <source>
        <dbReference type="ARBA" id="ARBA00023136"/>
    </source>
</evidence>
<evidence type="ECO:0000313" key="9">
    <source>
        <dbReference type="Proteomes" id="UP000189981"/>
    </source>
</evidence>
<evidence type="ECO:0000256" key="1">
    <source>
        <dbReference type="ARBA" id="ARBA00004651"/>
    </source>
</evidence>
<feature type="transmembrane region" description="Helical" evidence="6">
    <location>
        <begin position="45"/>
        <end position="65"/>
    </location>
</feature>
<dbReference type="GO" id="GO:0005886">
    <property type="term" value="C:plasma membrane"/>
    <property type="evidence" value="ECO:0007669"/>
    <property type="project" value="UniProtKB-SubCell"/>
</dbReference>
<dbReference type="EMBL" id="FUYR01000001">
    <property type="protein sequence ID" value="SKB46957.1"/>
    <property type="molecule type" value="Genomic_DNA"/>
</dbReference>
<protein>
    <submittedName>
        <fullName evidence="8">Phospholipase_D-nuclease N-terminal</fullName>
    </submittedName>
</protein>
<dbReference type="Proteomes" id="UP000189981">
    <property type="component" value="Unassembled WGS sequence"/>
</dbReference>
<keyword evidence="2" id="KW-1003">Cell membrane</keyword>
<feature type="domain" description="Cardiolipin synthase N-terminal" evidence="7">
    <location>
        <begin position="24"/>
        <end position="66"/>
    </location>
</feature>
<gene>
    <name evidence="8" type="ORF">SAMN05661099_1583</name>
</gene>
<comment type="subcellular location">
    <subcellularLocation>
        <location evidence="1">Cell membrane</location>
        <topology evidence="1">Multi-pass membrane protein</topology>
    </subcellularLocation>
</comment>
<dbReference type="RefSeq" id="WP_079702044.1">
    <property type="nucleotide sequence ID" value="NZ_FUYR01000001.1"/>
</dbReference>
<evidence type="ECO:0000256" key="2">
    <source>
        <dbReference type="ARBA" id="ARBA00022475"/>
    </source>
</evidence>
<reference evidence="9" key="1">
    <citation type="submission" date="2017-02" db="EMBL/GenBank/DDBJ databases">
        <authorList>
            <person name="Varghese N."/>
            <person name="Submissions S."/>
        </authorList>
    </citation>
    <scope>NUCLEOTIDE SEQUENCE [LARGE SCALE GENOMIC DNA]</scope>
    <source>
        <strain evidence="9">DSM 22385</strain>
    </source>
</reference>
<sequence length="83" mass="9826">MSLLEYFRHFPMLIFFILAIPIIILDIWAVYDISKHPYKLRDKKWAWTNVVLLFPLFGVFVYIFYGKNFSGSSQAKTSIFNLA</sequence>
<evidence type="ECO:0000313" key="8">
    <source>
        <dbReference type="EMBL" id="SKB46957.1"/>
    </source>
</evidence>
<dbReference type="AlphaFoldDB" id="A0A1T5BIQ5"/>
<keyword evidence="9" id="KW-1185">Reference proteome</keyword>
<organism evidence="8 9">
    <name type="scientific">Daejeonella lutea</name>
    <dbReference type="NCBI Taxonomy" id="572036"/>
    <lineage>
        <taxon>Bacteria</taxon>
        <taxon>Pseudomonadati</taxon>
        <taxon>Bacteroidota</taxon>
        <taxon>Sphingobacteriia</taxon>
        <taxon>Sphingobacteriales</taxon>
        <taxon>Sphingobacteriaceae</taxon>
        <taxon>Daejeonella</taxon>
    </lineage>
</organism>
<dbReference type="InterPro" id="IPR027379">
    <property type="entry name" value="CLS_N"/>
</dbReference>
<evidence type="ECO:0000256" key="6">
    <source>
        <dbReference type="SAM" id="Phobius"/>
    </source>
</evidence>
<accession>A0A1T5BIQ5</accession>
<evidence type="ECO:0000256" key="3">
    <source>
        <dbReference type="ARBA" id="ARBA00022692"/>
    </source>
</evidence>
<name>A0A1T5BIQ5_9SPHI</name>
<evidence type="ECO:0000256" key="4">
    <source>
        <dbReference type="ARBA" id="ARBA00022989"/>
    </source>
</evidence>
<keyword evidence="4 6" id="KW-1133">Transmembrane helix</keyword>